<dbReference type="AlphaFoldDB" id="A0A451A0S4"/>
<evidence type="ECO:0000256" key="1">
    <source>
        <dbReference type="ARBA" id="ARBA00022737"/>
    </source>
</evidence>
<reference evidence="4" key="1">
    <citation type="submission" date="2019-02" db="EMBL/GenBank/DDBJ databases">
        <authorList>
            <person name="Gruber-Vodicka R. H."/>
            <person name="Seah K. B. B."/>
        </authorList>
    </citation>
    <scope>NUCLEOTIDE SEQUENCE</scope>
    <source>
        <strain evidence="4">BECK_BY2</strain>
        <strain evidence="3">BECK_BY3</strain>
    </source>
</reference>
<dbReference type="SUPFAM" id="SSF52540">
    <property type="entry name" value="P-loop containing nucleoside triphosphate hydrolases"/>
    <property type="match status" value="1"/>
</dbReference>
<dbReference type="EMBL" id="CAADFY010000054">
    <property type="protein sequence ID" value="VFK54771.1"/>
    <property type="molecule type" value="Genomic_DNA"/>
</dbReference>
<dbReference type="InterPro" id="IPR027417">
    <property type="entry name" value="P-loop_NTPase"/>
</dbReference>
<name>A0A451A0S4_9GAMM</name>
<feature type="domain" description="Nephrocystin 3-like N-terminal" evidence="2">
    <location>
        <begin position="235"/>
        <end position="352"/>
    </location>
</feature>
<evidence type="ECO:0000313" key="4">
    <source>
        <dbReference type="EMBL" id="VFK59641.1"/>
    </source>
</evidence>
<organism evidence="4">
    <name type="scientific">Candidatus Kentrum sp. TUN</name>
    <dbReference type="NCBI Taxonomy" id="2126343"/>
    <lineage>
        <taxon>Bacteria</taxon>
        <taxon>Pseudomonadati</taxon>
        <taxon>Pseudomonadota</taxon>
        <taxon>Gammaproteobacteria</taxon>
        <taxon>Candidatus Kentrum</taxon>
    </lineage>
</organism>
<gene>
    <name evidence="4" type="ORF">BECKTUN1418E_GA0071001_105421</name>
    <name evidence="3" type="ORF">BECKTUN1418F_GA0071002_105421</name>
</gene>
<keyword evidence="1" id="KW-0677">Repeat</keyword>
<evidence type="ECO:0000259" key="2">
    <source>
        <dbReference type="Pfam" id="PF24883"/>
    </source>
</evidence>
<dbReference type="EMBL" id="CAADFV010000054">
    <property type="protein sequence ID" value="VFK59641.1"/>
    <property type="molecule type" value="Genomic_DNA"/>
</dbReference>
<accession>A0A451A0S4</accession>
<sequence length="783" mass="90184">MLSEWLNSPDRYIRFRFECTDKDIAPQSLDDIVSERTDGFWDYWQIKYTPNPVDNPFTWKWLLHVRGKTTRSRSNIRKWFDALKKIDAATLGMARLITNRVPDREIEESLAGSNYLDFHKAPKDIQKHLADVLDGEEAAIRFLSRLQITHSDKGYLRLRNAIENDLRQHTDAAGIDRLINRSREWTWIENASPPDGWITLDVVRSVLSPHRPYPPIPQDFTILDGYRVPDSAFHEEFLTGVTTGSGSIITLTGPPGRGKSTYLSYVCEKLQKEAIPVIRHHYFLSSTDPTRDRLSPYVVYDSLLGQIGRFQSQTGAEIEGNANLHEALERCATYYKKEGKPFIVIMDGLDHVWRENSSDKEPMDDVFKQLIPPTENMVLIIGTQPVADTQLPDRLVTHSPRVAWKELPSMSGRTVMSYLEKEIEYGRLKIRNDAHAKEDLAEGAHELHRITQGHPLHVIYATEHLINSGEGLSKWIVEKIPGDLSQDARTYYESLWFRLTFVQRDILVLLSEFSFHWPSSAFRGSTLLPNTPGDIRSVEHLLHSTAAGVIPFHDSLVVFVKGQAEFHERVKILTPKVAQWLETEAPSYLRDTWLWSVQARLGNPDNLIFGLSRDWVLDRLTDGYPVDTFTMLLTEAEEIAFDRHRYTNAYRLRHLKTRLLNDPNFQISDAVRLKVCSWELANSSVLDELIATQHRLSFVELAGLGVVLQGRGLEREAADCGMKALHRYRGDSRFAVKRHWHQDEFSEVLFLGRSYRYRVSPFWASIMRTRRFISSYCLEMLAP</sequence>
<dbReference type="Gene3D" id="3.40.50.300">
    <property type="entry name" value="P-loop containing nucleotide triphosphate hydrolases"/>
    <property type="match status" value="1"/>
</dbReference>
<protein>
    <submittedName>
        <fullName evidence="4">NACHT domain-containing protein</fullName>
    </submittedName>
</protein>
<dbReference type="InterPro" id="IPR056884">
    <property type="entry name" value="NPHP3-like_N"/>
</dbReference>
<evidence type="ECO:0000313" key="3">
    <source>
        <dbReference type="EMBL" id="VFK54771.1"/>
    </source>
</evidence>
<dbReference type="Pfam" id="PF24883">
    <property type="entry name" value="NPHP3_N"/>
    <property type="match status" value="1"/>
</dbReference>
<proteinExistence type="predicted"/>